<feature type="region of interest" description="Disordered" evidence="1">
    <location>
        <begin position="1"/>
        <end position="40"/>
    </location>
</feature>
<accession>A0A0D6Q234</accession>
<organism evidence="2 3">
    <name type="scientific">Komagataeibacter europaeus NBRC 3261</name>
    <dbReference type="NCBI Taxonomy" id="1234669"/>
    <lineage>
        <taxon>Bacteria</taxon>
        <taxon>Pseudomonadati</taxon>
        <taxon>Pseudomonadota</taxon>
        <taxon>Alphaproteobacteria</taxon>
        <taxon>Acetobacterales</taxon>
        <taxon>Acetobacteraceae</taxon>
        <taxon>Komagataeibacter</taxon>
    </lineage>
</organism>
<evidence type="ECO:0000313" key="2">
    <source>
        <dbReference type="EMBL" id="GAN97499.1"/>
    </source>
</evidence>
<name>A0A0D6Q234_KOMEU</name>
<proteinExistence type="predicted"/>
<sequence length="232" mass="26888">MKTSEAYRKKLDKMSDAVRKKCASAKKSVPESSSSKKIPALMDMPNARSMRDNISHYLDAVTKKKKSFEVTLHGKSVAKLAPIKELPFGMVTKKDVTSTEIAQSKVSFGSVFHFGPYRILRDGKPVAVLFAQERSYISKVDELLERIEHIGALETAEEMRREKFEQQRMKDEELFKEDIERRRKIRAKLDEAIKRRINLYRLHAQDSEAQQLQDKFDECERMDVSSAYNHEQ</sequence>
<protein>
    <submittedName>
        <fullName evidence="2">Uncharacterized protein</fullName>
    </submittedName>
</protein>
<comment type="caution">
    <text evidence="2">The sequence shown here is derived from an EMBL/GenBank/DDBJ whole genome shotgun (WGS) entry which is preliminary data.</text>
</comment>
<dbReference type="AlphaFoldDB" id="A0A0D6Q234"/>
<reference evidence="2 3" key="1">
    <citation type="submission" date="2012-11" db="EMBL/GenBank/DDBJ databases">
        <title>Whole genome sequence of Gluconacetobacter europaeus NBRC3261.</title>
        <authorList>
            <person name="Azuma Y."/>
            <person name="Higashiura N."/>
            <person name="Hirakawa H."/>
            <person name="Matsushita K."/>
        </authorList>
    </citation>
    <scope>NUCLEOTIDE SEQUENCE [LARGE SCALE GENOMIC DNA]</scope>
    <source>
        <strain evidence="2 3">NBRC 3261</strain>
    </source>
</reference>
<feature type="compositionally biased region" description="Basic and acidic residues" evidence="1">
    <location>
        <begin position="1"/>
        <end position="19"/>
    </location>
</feature>
<gene>
    <name evidence="2" type="ORF">Geu3261_0193_003</name>
</gene>
<evidence type="ECO:0000313" key="3">
    <source>
        <dbReference type="Proteomes" id="UP000032675"/>
    </source>
</evidence>
<dbReference type="EMBL" id="BANI01000169">
    <property type="protein sequence ID" value="GAN97499.1"/>
    <property type="molecule type" value="Genomic_DNA"/>
</dbReference>
<evidence type="ECO:0000256" key="1">
    <source>
        <dbReference type="SAM" id="MobiDB-lite"/>
    </source>
</evidence>
<dbReference type="Proteomes" id="UP000032675">
    <property type="component" value="Unassembled WGS sequence"/>
</dbReference>
<feature type="compositionally biased region" description="Low complexity" evidence="1">
    <location>
        <begin position="25"/>
        <end position="37"/>
    </location>
</feature>
<dbReference type="RefSeq" id="WP_148425074.1">
    <property type="nucleotide sequence ID" value="NZ_BANI01000169.1"/>
</dbReference>